<keyword evidence="5" id="KW-1185">Reference proteome</keyword>
<evidence type="ECO:0000313" key="5">
    <source>
        <dbReference type="Proteomes" id="UP000198287"/>
    </source>
</evidence>
<comment type="cofactor">
    <cofactor evidence="1">
        <name>Zn(2+)</name>
        <dbReference type="ChEBI" id="CHEBI:29105"/>
    </cofactor>
</comment>
<accession>A0A226E7S1</accession>
<dbReference type="InterPro" id="IPR024079">
    <property type="entry name" value="MetalloPept_cat_dom_sf"/>
</dbReference>
<dbReference type="EMBL" id="LNIX01000005">
    <property type="protein sequence ID" value="OXA53360.1"/>
    <property type="molecule type" value="Genomic_DNA"/>
</dbReference>
<dbReference type="InterPro" id="IPR001506">
    <property type="entry name" value="Peptidase_M12A"/>
</dbReference>
<protein>
    <submittedName>
        <fullName evidence="4">Zinc metalloproteinase nas-7</fullName>
    </submittedName>
</protein>
<dbReference type="Pfam" id="PF01400">
    <property type="entry name" value="Astacin"/>
    <property type="match status" value="1"/>
</dbReference>
<feature type="domain" description="Peptidase M12A" evidence="3">
    <location>
        <begin position="1"/>
        <end position="108"/>
    </location>
</feature>
<gene>
    <name evidence="4" type="ORF">Fcan01_10321</name>
</gene>
<dbReference type="GO" id="GO:0004222">
    <property type="term" value="F:metalloendopeptidase activity"/>
    <property type="evidence" value="ECO:0007669"/>
    <property type="project" value="InterPro"/>
</dbReference>
<dbReference type="Proteomes" id="UP000198287">
    <property type="component" value="Unassembled WGS sequence"/>
</dbReference>
<dbReference type="GO" id="GO:0006508">
    <property type="term" value="P:proteolysis"/>
    <property type="evidence" value="ECO:0007669"/>
    <property type="project" value="InterPro"/>
</dbReference>
<proteinExistence type="predicted"/>
<sequence length="123" mass="14363">MWPQDSEPTGDYVEIVRDYHFAYDILQGSITFGVPYDVRSIMHYNSQGFSSNGQPTILTKVRIRLLAEAKNFPNCHPVRPELEPHQRLEAIPLNRNPNLEINYLKTCYIFFKICLPQQLTWPP</sequence>
<comment type="caution">
    <text evidence="4">The sequence shown here is derived from an EMBL/GenBank/DDBJ whole genome shotgun (WGS) entry which is preliminary data.</text>
</comment>
<dbReference type="PROSITE" id="PS51864">
    <property type="entry name" value="ASTACIN"/>
    <property type="match status" value="1"/>
</dbReference>
<evidence type="ECO:0000256" key="1">
    <source>
        <dbReference type="ARBA" id="ARBA00001947"/>
    </source>
</evidence>
<evidence type="ECO:0000259" key="3">
    <source>
        <dbReference type="PROSITE" id="PS51864"/>
    </source>
</evidence>
<evidence type="ECO:0000313" key="4">
    <source>
        <dbReference type="EMBL" id="OXA53360.1"/>
    </source>
</evidence>
<reference evidence="4 5" key="1">
    <citation type="submission" date="2015-12" db="EMBL/GenBank/DDBJ databases">
        <title>The genome of Folsomia candida.</title>
        <authorList>
            <person name="Faddeeva A."/>
            <person name="Derks M.F."/>
            <person name="Anvar Y."/>
            <person name="Smit S."/>
            <person name="Van Straalen N."/>
            <person name="Roelofs D."/>
        </authorList>
    </citation>
    <scope>NUCLEOTIDE SEQUENCE [LARGE SCALE GENOMIC DNA]</scope>
    <source>
        <strain evidence="4 5">VU population</strain>
        <tissue evidence="4">Whole body</tissue>
    </source>
</reference>
<evidence type="ECO:0000256" key="2">
    <source>
        <dbReference type="PROSITE-ProRule" id="PRU01211"/>
    </source>
</evidence>
<organism evidence="4 5">
    <name type="scientific">Folsomia candida</name>
    <name type="common">Springtail</name>
    <dbReference type="NCBI Taxonomy" id="158441"/>
    <lineage>
        <taxon>Eukaryota</taxon>
        <taxon>Metazoa</taxon>
        <taxon>Ecdysozoa</taxon>
        <taxon>Arthropoda</taxon>
        <taxon>Hexapoda</taxon>
        <taxon>Collembola</taxon>
        <taxon>Entomobryomorpha</taxon>
        <taxon>Isotomoidea</taxon>
        <taxon>Isotomidae</taxon>
        <taxon>Proisotominae</taxon>
        <taxon>Folsomia</taxon>
    </lineage>
</organism>
<dbReference type="AlphaFoldDB" id="A0A226E7S1"/>
<comment type="caution">
    <text evidence="2">Lacks conserved residue(s) required for the propagation of feature annotation.</text>
</comment>
<dbReference type="SUPFAM" id="SSF55486">
    <property type="entry name" value="Metalloproteases ('zincins'), catalytic domain"/>
    <property type="match status" value="1"/>
</dbReference>
<name>A0A226E7S1_FOLCA</name>
<dbReference type="Gene3D" id="3.40.390.10">
    <property type="entry name" value="Collagenase (Catalytic Domain)"/>
    <property type="match status" value="1"/>
</dbReference>